<dbReference type="GO" id="GO:0008379">
    <property type="term" value="F:thioredoxin peroxidase activity"/>
    <property type="evidence" value="ECO:0007669"/>
    <property type="project" value="TreeGrafter"/>
</dbReference>
<comment type="caution">
    <text evidence="16">The sequence shown here is derived from an EMBL/GenBank/DDBJ whole genome shotgun (WGS) entry which is preliminary data.</text>
</comment>
<evidence type="ECO:0000256" key="13">
    <source>
        <dbReference type="PIRSR" id="PIRSR000239-1"/>
    </source>
</evidence>
<evidence type="ECO:0000313" key="16">
    <source>
        <dbReference type="EMBL" id="TPG56202.1"/>
    </source>
</evidence>
<proteinExistence type="inferred from homology"/>
<dbReference type="OrthoDB" id="5572803at2"/>
<evidence type="ECO:0000256" key="2">
    <source>
        <dbReference type="ARBA" id="ARBA00011245"/>
    </source>
</evidence>
<comment type="similarity">
    <text evidence="10">Belongs to the peroxiredoxin family. BCP/PrxQ subfamily.</text>
</comment>
<evidence type="ECO:0000256" key="12">
    <source>
        <dbReference type="ARBA" id="ARBA00049091"/>
    </source>
</evidence>
<dbReference type="PANTHER" id="PTHR42801">
    <property type="entry name" value="THIOREDOXIN-DEPENDENT PEROXIDE REDUCTASE"/>
    <property type="match status" value="1"/>
</dbReference>
<evidence type="ECO:0000256" key="7">
    <source>
        <dbReference type="ARBA" id="ARBA00023157"/>
    </source>
</evidence>
<keyword evidence="17" id="KW-1185">Reference proteome</keyword>
<keyword evidence="6" id="KW-0560">Oxidoreductase</keyword>
<evidence type="ECO:0000256" key="1">
    <source>
        <dbReference type="ARBA" id="ARBA00003330"/>
    </source>
</evidence>
<dbReference type="RefSeq" id="WP_140846879.1">
    <property type="nucleotide sequence ID" value="NZ_RCZC01000001.1"/>
</dbReference>
<organism evidence="16 17">
    <name type="scientific">Sphingomonas glacialis</name>
    <dbReference type="NCBI Taxonomy" id="658225"/>
    <lineage>
        <taxon>Bacteria</taxon>
        <taxon>Pseudomonadati</taxon>
        <taxon>Pseudomonadota</taxon>
        <taxon>Alphaproteobacteria</taxon>
        <taxon>Sphingomonadales</taxon>
        <taxon>Sphingomonadaceae</taxon>
        <taxon>Sphingomonas</taxon>
    </lineage>
</organism>
<evidence type="ECO:0000256" key="5">
    <source>
        <dbReference type="ARBA" id="ARBA00022862"/>
    </source>
</evidence>
<evidence type="ECO:0000313" key="17">
    <source>
        <dbReference type="Proteomes" id="UP000319931"/>
    </source>
</evidence>
<reference evidence="16 17" key="1">
    <citation type="journal article" date="2019" name="Environ. Microbiol.">
        <title>Species interactions and distinct microbial communities in high Arctic permafrost affected cryosols are associated with the CH4 and CO2 gas fluxes.</title>
        <authorList>
            <person name="Altshuler I."/>
            <person name="Hamel J."/>
            <person name="Turney S."/>
            <person name="Magnuson E."/>
            <person name="Levesque R."/>
            <person name="Greer C."/>
            <person name="Whyte L.G."/>
        </authorList>
    </citation>
    <scope>NUCLEOTIDE SEQUENCE [LARGE SCALE GENOMIC DNA]</scope>
    <source>
        <strain evidence="16 17">E6.1</strain>
    </source>
</reference>
<gene>
    <name evidence="16" type="ORF">EAH76_01100</name>
</gene>
<keyword evidence="8" id="KW-0676">Redox-active center</keyword>
<dbReference type="Proteomes" id="UP000319931">
    <property type="component" value="Unassembled WGS sequence"/>
</dbReference>
<dbReference type="PANTHER" id="PTHR42801:SF4">
    <property type="entry name" value="AHPC_TSA FAMILY PROTEIN"/>
    <property type="match status" value="1"/>
</dbReference>
<dbReference type="InterPro" id="IPR050924">
    <property type="entry name" value="Peroxiredoxin_BCP/PrxQ"/>
</dbReference>
<dbReference type="EMBL" id="RCZC01000001">
    <property type="protein sequence ID" value="TPG56202.1"/>
    <property type="molecule type" value="Genomic_DNA"/>
</dbReference>
<keyword evidence="5" id="KW-0049">Antioxidant</keyword>
<comment type="catalytic activity">
    <reaction evidence="12">
        <text>a hydroperoxide + [thioredoxin]-dithiol = an alcohol + [thioredoxin]-disulfide + H2O</text>
        <dbReference type="Rhea" id="RHEA:62620"/>
        <dbReference type="Rhea" id="RHEA-COMP:10698"/>
        <dbReference type="Rhea" id="RHEA-COMP:10700"/>
        <dbReference type="ChEBI" id="CHEBI:15377"/>
        <dbReference type="ChEBI" id="CHEBI:29950"/>
        <dbReference type="ChEBI" id="CHEBI:30879"/>
        <dbReference type="ChEBI" id="CHEBI:35924"/>
        <dbReference type="ChEBI" id="CHEBI:50058"/>
        <dbReference type="EC" id="1.11.1.24"/>
    </reaction>
</comment>
<keyword evidence="4" id="KW-0575">Peroxidase</keyword>
<dbReference type="GO" id="GO:0034599">
    <property type="term" value="P:cellular response to oxidative stress"/>
    <property type="evidence" value="ECO:0007669"/>
    <property type="project" value="TreeGrafter"/>
</dbReference>
<dbReference type="PROSITE" id="PS51352">
    <property type="entry name" value="THIOREDOXIN_2"/>
    <property type="match status" value="1"/>
</dbReference>
<evidence type="ECO:0000256" key="10">
    <source>
        <dbReference type="ARBA" id="ARBA00038489"/>
    </source>
</evidence>
<evidence type="ECO:0000256" key="8">
    <source>
        <dbReference type="ARBA" id="ARBA00023284"/>
    </source>
</evidence>
<dbReference type="PIRSF" id="PIRSF000239">
    <property type="entry name" value="AHPC"/>
    <property type="match status" value="1"/>
</dbReference>
<dbReference type="InterPro" id="IPR036249">
    <property type="entry name" value="Thioredoxin-like_sf"/>
</dbReference>
<keyword evidence="7" id="KW-1015">Disulfide bond</keyword>
<dbReference type="CDD" id="cd03017">
    <property type="entry name" value="PRX_BCP"/>
    <property type="match status" value="1"/>
</dbReference>
<accession>A0A502G3S6</accession>
<feature type="chain" id="PRO_5021185897" description="thioredoxin-dependent peroxiredoxin" evidence="14">
    <location>
        <begin position="24"/>
        <end position="179"/>
    </location>
</feature>
<feature type="active site" description="Cysteine sulfenic acid (-SOH) intermediate; for peroxidase activity" evidence="13">
    <location>
        <position position="71"/>
    </location>
</feature>
<dbReference type="InterPro" id="IPR000866">
    <property type="entry name" value="AhpC/TSA"/>
</dbReference>
<evidence type="ECO:0000256" key="6">
    <source>
        <dbReference type="ARBA" id="ARBA00023002"/>
    </source>
</evidence>
<dbReference type="InterPro" id="IPR024706">
    <property type="entry name" value="Peroxiredoxin_AhpC-typ"/>
</dbReference>
<evidence type="ECO:0000256" key="4">
    <source>
        <dbReference type="ARBA" id="ARBA00022559"/>
    </source>
</evidence>
<comment type="subunit">
    <text evidence="2">Monomer.</text>
</comment>
<keyword evidence="14" id="KW-0732">Signal</keyword>
<dbReference type="Pfam" id="PF00578">
    <property type="entry name" value="AhpC-TSA"/>
    <property type="match status" value="1"/>
</dbReference>
<comment type="function">
    <text evidence="1">Thiol-specific peroxidase that catalyzes the reduction of hydrogen peroxide and organic hydroperoxides to water and alcohols, respectively. Plays a role in cell protection against oxidative stress by detoxifying peroxides and as sensor of hydrogen peroxide-mediated signaling events.</text>
</comment>
<feature type="signal peptide" evidence="14">
    <location>
        <begin position="1"/>
        <end position="23"/>
    </location>
</feature>
<dbReference type="InterPro" id="IPR013766">
    <property type="entry name" value="Thioredoxin_domain"/>
</dbReference>
<evidence type="ECO:0000256" key="11">
    <source>
        <dbReference type="ARBA" id="ARBA00042639"/>
    </source>
</evidence>
<dbReference type="Gene3D" id="3.40.30.10">
    <property type="entry name" value="Glutaredoxin"/>
    <property type="match status" value="1"/>
</dbReference>
<feature type="domain" description="Thioredoxin" evidence="15">
    <location>
        <begin position="25"/>
        <end position="177"/>
    </location>
</feature>
<evidence type="ECO:0000256" key="3">
    <source>
        <dbReference type="ARBA" id="ARBA00013017"/>
    </source>
</evidence>
<evidence type="ECO:0000256" key="9">
    <source>
        <dbReference type="ARBA" id="ARBA00032824"/>
    </source>
</evidence>
<dbReference type="AlphaFoldDB" id="A0A502G3S6"/>
<dbReference type="SUPFAM" id="SSF52833">
    <property type="entry name" value="Thioredoxin-like"/>
    <property type="match status" value="1"/>
</dbReference>
<protein>
    <recommendedName>
        <fullName evidence="3">thioredoxin-dependent peroxiredoxin</fullName>
        <ecNumber evidence="3">1.11.1.24</ecNumber>
    </recommendedName>
    <alternativeName>
        <fullName evidence="9">Thioredoxin peroxidase</fullName>
    </alternativeName>
    <alternativeName>
        <fullName evidence="11">Thioredoxin-dependent peroxiredoxin Bcp</fullName>
    </alternativeName>
</protein>
<evidence type="ECO:0000256" key="14">
    <source>
        <dbReference type="SAM" id="SignalP"/>
    </source>
</evidence>
<dbReference type="EC" id="1.11.1.24" evidence="3"/>
<dbReference type="GO" id="GO:0005737">
    <property type="term" value="C:cytoplasm"/>
    <property type="evidence" value="ECO:0007669"/>
    <property type="project" value="TreeGrafter"/>
</dbReference>
<sequence>MKFAVPLIAAATAALLAAAPASAALKVGDTAPNFSTEAALAGKTHPFSLAAALKKGPVVLYFFPAAFTSGCTAEAHAFAEAADDFTKQGATLIGLTAGNAERIKEFSSVECRDKFPVGLATPATISGYDVALPQKAGWTNRTSYVIGKNGKIAYVLSEMQPAGHITGTLAAVKALKAKG</sequence>
<name>A0A502G3S6_9SPHN</name>
<dbReference type="GO" id="GO:0045454">
    <property type="term" value="P:cell redox homeostasis"/>
    <property type="evidence" value="ECO:0007669"/>
    <property type="project" value="TreeGrafter"/>
</dbReference>
<evidence type="ECO:0000259" key="15">
    <source>
        <dbReference type="PROSITE" id="PS51352"/>
    </source>
</evidence>